<dbReference type="Pfam" id="PF02452">
    <property type="entry name" value="PemK_toxin"/>
    <property type="match status" value="1"/>
</dbReference>
<keyword evidence="3" id="KW-1185">Reference proteome</keyword>
<dbReference type="InterPro" id="IPR011067">
    <property type="entry name" value="Plasmid_toxin/cell-grow_inhib"/>
</dbReference>
<keyword evidence="1" id="KW-0540">Nuclease</keyword>
<dbReference type="RefSeq" id="WP_073120133.1">
    <property type="nucleotide sequence ID" value="NZ_FRAA01000001.1"/>
</dbReference>
<dbReference type="PANTHER" id="PTHR33988:SF2">
    <property type="entry name" value="ENDORIBONUCLEASE MAZF"/>
    <property type="match status" value="1"/>
</dbReference>
<evidence type="ECO:0000313" key="2">
    <source>
        <dbReference type="EMBL" id="SHJ74770.1"/>
    </source>
</evidence>
<proteinExistence type="inferred from homology"/>
<dbReference type="PIRSF" id="PIRSF033490">
    <property type="entry name" value="MazF"/>
    <property type="match status" value="1"/>
</dbReference>
<sequence>MKQGEIWELYLNPVKGSEQAGRRPAVILSGDLMNKYLKVVIVCPLTTKIKNYKGNIVLKPDTFNNLIEPSEVLIFHIRSVSKDRLQHKIGNIDKAQLAQLKQGLDDILRY</sequence>
<comment type="similarity">
    <text evidence="1">Belongs to the PemK/MazF family.</text>
</comment>
<dbReference type="EC" id="3.1.-.-" evidence="1"/>
<dbReference type="STRING" id="156994.SAMN04488028_1011098"/>
<protein>
    <recommendedName>
        <fullName evidence="1">mRNA interferase</fullName>
        <ecNumber evidence="1">3.1.-.-</ecNumber>
    </recommendedName>
</protein>
<dbReference type="GO" id="GO:0016787">
    <property type="term" value="F:hydrolase activity"/>
    <property type="evidence" value="ECO:0007669"/>
    <property type="project" value="UniProtKB-KW"/>
</dbReference>
<accession>A0A1M6LUD4</accession>
<dbReference type="InterPro" id="IPR003477">
    <property type="entry name" value="PemK-like"/>
</dbReference>
<keyword evidence="1" id="KW-0255">Endonuclease</keyword>
<dbReference type="GO" id="GO:0016075">
    <property type="term" value="P:rRNA catabolic process"/>
    <property type="evidence" value="ECO:0007669"/>
    <property type="project" value="TreeGrafter"/>
</dbReference>
<comment type="function">
    <text evidence="1">Toxic component of a type II toxin-antitoxin (TA) system.</text>
</comment>
<organism evidence="2 3">
    <name type="scientific">Reichenbachiella agariperforans</name>
    <dbReference type="NCBI Taxonomy" id="156994"/>
    <lineage>
        <taxon>Bacteria</taxon>
        <taxon>Pseudomonadati</taxon>
        <taxon>Bacteroidota</taxon>
        <taxon>Cytophagia</taxon>
        <taxon>Cytophagales</taxon>
        <taxon>Reichenbachiellaceae</taxon>
        <taxon>Reichenbachiella</taxon>
    </lineage>
</organism>
<gene>
    <name evidence="2" type="ORF">SAMN04488028_1011098</name>
</gene>
<dbReference type="AlphaFoldDB" id="A0A1M6LUD4"/>
<evidence type="ECO:0000256" key="1">
    <source>
        <dbReference type="PIRNR" id="PIRNR033490"/>
    </source>
</evidence>
<name>A0A1M6LUD4_REIAG</name>
<dbReference type="Proteomes" id="UP000184474">
    <property type="component" value="Unassembled WGS sequence"/>
</dbReference>
<dbReference type="GO" id="GO:0003677">
    <property type="term" value="F:DNA binding"/>
    <property type="evidence" value="ECO:0007669"/>
    <property type="project" value="InterPro"/>
</dbReference>
<dbReference type="SUPFAM" id="SSF50118">
    <property type="entry name" value="Cell growth inhibitor/plasmid maintenance toxic component"/>
    <property type="match status" value="1"/>
</dbReference>
<evidence type="ECO:0000313" key="3">
    <source>
        <dbReference type="Proteomes" id="UP000184474"/>
    </source>
</evidence>
<dbReference type="GO" id="GO:0004521">
    <property type="term" value="F:RNA endonuclease activity"/>
    <property type="evidence" value="ECO:0007669"/>
    <property type="project" value="TreeGrafter"/>
</dbReference>
<dbReference type="PANTHER" id="PTHR33988">
    <property type="entry name" value="ENDORIBONUCLEASE MAZF-RELATED"/>
    <property type="match status" value="1"/>
</dbReference>
<dbReference type="Gene3D" id="2.30.30.110">
    <property type="match status" value="1"/>
</dbReference>
<dbReference type="EMBL" id="FRAA01000001">
    <property type="protein sequence ID" value="SHJ74770.1"/>
    <property type="molecule type" value="Genomic_DNA"/>
</dbReference>
<reference evidence="3" key="1">
    <citation type="submission" date="2016-11" db="EMBL/GenBank/DDBJ databases">
        <authorList>
            <person name="Varghese N."/>
            <person name="Submissions S."/>
        </authorList>
    </citation>
    <scope>NUCLEOTIDE SEQUENCE [LARGE SCALE GENOMIC DNA]</scope>
    <source>
        <strain evidence="3">DSM 26134</strain>
    </source>
</reference>
<dbReference type="GO" id="GO:0006402">
    <property type="term" value="P:mRNA catabolic process"/>
    <property type="evidence" value="ECO:0007669"/>
    <property type="project" value="TreeGrafter"/>
</dbReference>
<keyword evidence="1" id="KW-0378">Hydrolase</keyword>